<keyword evidence="1" id="KW-0472">Membrane</keyword>
<reference evidence="2 3" key="1">
    <citation type="journal article" date="2015" name="Genome Announc.">
        <title>Expanding the biotechnology potential of lactobacilli through comparative genomics of 213 strains and associated genera.</title>
        <authorList>
            <person name="Sun Z."/>
            <person name="Harris H.M."/>
            <person name="McCann A."/>
            <person name="Guo C."/>
            <person name="Argimon S."/>
            <person name="Zhang W."/>
            <person name="Yang X."/>
            <person name="Jeffery I.B."/>
            <person name="Cooney J.C."/>
            <person name="Kagawa T.F."/>
            <person name="Liu W."/>
            <person name="Song Y."/>
            <person name="Salvetti E."/>
            <person name="Wrobel A."/>
            <person name="Rasinkangas P."/>
            <person name="Parkhill J."/>
            <person name="Rea M.C."/>
            <person name="O'Sullivan O."/>
            <person name="Ritari J."/>
            <person name="Douillard F.P."/>
            <person name="Paul Ross R."/>
            <person name="Yang R."/>
            <person name="Briner A.E."/>
            <person name="Felis G.E."/>
            <person name="de Vos W.M."/>
            <person name="Barrangou R."/>
            <person name="Klaenhammer T.R."/>
            <person name="Caufield P.W."/>
            <person name="Cui Y."/>
            <person name="Zhang H."/>
            <person name="O'Toole P.W."/>
        </authorList>
    </citation>
    <scope>NUCLEOTIDE SEQUENCE [LARGE SCALE GENOMIC DNA]</scope>
    <source>
        <strain evidence="2 3">DSM 16991</strain>
    </source>
</reference>
<gene>
    <name evidence="2" type="ORF">FC91_GL001354</name>
</gene>
<name>A0A0R1XFV2_9LACO</name>
<evidence type="ECO:0000313" key="2">
    <source>
        <dbReference type="EMBL" id="KRM28936.1"/>
    </source>
</evidence>
<evidence type="ECO:0000313" key="3">
    <source>
        <dbReference type="Proteomes" id="UP000050949"/>
    </source>
</evidence>
<evidence type="ECO:0000256" key="1">
    <source>
        <dbReference type="SAM" id="Phobius"/>
    </source>
</evidence>
<keyword evidence="1" id="KW-0812">Transmembrane</keyword>
<protein>
    <submittedName>
        <fullName evidence="2">Uncharacterized protein</fullName>
    </submittedName>
</protein>
<comment type="caution">
    <text evidence="2">The sequence shown here is derived from an EMBL/GenBank/DDBJ whole genome shotgun (WGS) entry which is preliminary data.</text>
</comment>
<organism evidence="2 3">
    <name type="scientific">Schleiferilactobacillus harbinensis DSM 16991</name>
    <dbReference type="NCBI Taxonomy" id="1122147"/>
    <lineage>
        <taxon>Bacteria</taxon>
        <taxon>Bacillati</taxon>
        <taxon>Bacillota</taxon>
        <taxon>Bacilli</taxon>
        <taxon>Lactobacillales</taxon>
        <taxon>Lactobacillaceae</taxon>
        <taxon>Schleiferilactobacillus</taxon>
    </lineage>
</organism>
<sequence>MMMMAKNRGLVIVLKIIAALSIIMFFVSYIVQSMRQYAQIFVFAALLCALGIYALTKKK</sequence>
<dbReference type="PATRIC" id="fig|1122147.4.peg.1405"/>
<dbReference type="AlphaFoldDB" id="A0A0R1XFV2"/>
<feature type="transmembrane region" description="Helical" evidence="1">
    <location>
        <begin position="12"/>
        <end position="31"/>
    </location>
</feature>
<proteinExistence type="predicted"/>
<dbReference type="Proteomes" id="UP000050949">
    <property type="component" value="Unassembled WGS sequence"/>
</dbReference>
<keyword evidence="1" id="KW-1133">Transmembrane helix</keyword>
<accession>A0A0R1XFV2</accession>
<feature type="transmembrane region" description="Helical" evidence="1">
    <location>
        <begin position="37"/>
        <end position="56"/>
    </location>
</feature>
<dbReference type="EMBL" id="AZFW01000022">
    <property type="protein sequence ID" value="KRM28936.1"/>
    <property type="molecule type" value="Genomic_DNA"/>
</dbReference>